<feature type="transmembrane region" description="Helical" evidence="5">
    <location>
        <begin position="166"/>
        <end position="184"/>
    </location>
</feature>
<sequence>MAVTPAFTGAQWRILAATILGSSLTFIDGTVVNVALPAIGASLEAGFSALQWVVSGYLLTLASLMLPAGTLGDRRGYARTFRLGLVLFSLASLLCALALAVGWLIAARLFQGMAAAVLVPASLALLAQNFRGEARGRAIGIWAASSAITTAIAPLLGGFLVDVAGWRVVFLINLPLAAAAWALVRPAGGGDAARDAGPVDFAGAALATASLGLMSLGLVRMGEGALLQGGMLLALSLPFLAGFIAWQFRCPNPMMPPDLFANRVFSGVNLQTVLLYAAFSGGLLMVPLSLIEARGFDALEAGAALLPISIIMGLFSSLSGRYAARAGPRLSLTGGPLLAAAGFALIGVGAPQAGYWLGYLPGLIVLGCGMTMAVPPLTTVVLDAVPDGRSGTASSINNVAARTGSLLAVAALGFAFGGAAADSLGDAGIGRATALAMFGAAILSALSAIAGYVATRGGVRPEARASTPVPPRR</sequence>
<evidence type="ECO:0000313" key="8">
    <source>
        <dbReference type="Proteomes" id="UP000030826"/>
    </source>
</evidence>
<dbReference type="PANTHER" id="PTHR42718:SF42">
    <property type="entry name" value="EXPORT PROTEIN"/>
    <property type="match status" value="1"/>
</dbReference>
<dbReference type="AlphaFoldDB" id="A0A0B1Q6B1"/>
<dbReference type="EMBL" id="JRFJ01000003">
    <property type="protein sequence ID" value="KHJ54447.1"/>
    <property type="molecule type" value="Genomic_DNA"/>
</dbReference>
<dbReference type="SUPFAM" id="SSF103473">
    <property type="entry name" value="MFS general substrate transporter"/>
    <property type="match status" value="1"/>
</dbReference>
<dbReference type="Pfam" id="PF07690">
    <property type="entry name" value="MFS_1"/>
    <property type="match status" value="1"/>
</dbReference>
<dbReference type="Gene3D" id="1.20.1250.20">
    <property type="entry name" value="MFS general substrate transporter like domains"/>
    <property type="match status" value="1"/>
</dbReference>
<dbReference type="InterPro" id="IPR036259">
    <property type="entry name" value="MFS_trans_sf"/>
</dbReference>
<proteinExistence type="predicted"/>
<accession>A0A0B1Q6B1</accession>
<feature type="transmembrane region" description="Helical" evidence="5">
    <location>
        <begin position="225"/>
        <end position="246"/>
    </location>
</feature>
<name>A0A0B1Q6B1_9HYPH</name>
<evidence type="ECO:0000256" key="3">
    <source>
        <dbReference type="ARBA" id="ARBA00022989"/>
    </source>
</evidence>
<feature type="transmembrane region" description="Helical" evidence="5">
    <location>
        <begin position="83"/>
        <end position="103"/>
    </location>
</feature>
<feature type="transmembrane region" description="Helical" evidence="5">
    <location>
        <begin position="330"/>
        <end position="350"/>
    </location>
</feature>
<dbReference type="Proteomes" id="UP000030826">
    <property type="component" value="Unassembled WGS sequence"/>
</dbReference>
<dbReference type="CDD" id="cd17321">
    <property type="entry name" value="MFS_MMR_MDR_like"/>
    <property type="match status" value="1"/>
</dbReference>
<organism evidence="7 8">
    <name type="scientific">Aureimonas altamirensis</name>
    <dbReference type="NCBI Taxonomy" id="370622"/>
    <lineage>
        <taxon>Bacteria</taxon>
        <taxon>Pseudomonadati</taxon>
        <taxon>Pseudomonadota</taxon>
        <taxon>Alphaproteobacteria</taxon>
        <taxon>Hyphomicrobiales</taxon>
        <taxon>Aurantimonadaceae</taxon>
        <taxon>Aureimonas</taxon>
    </lineage>
</organism>
<gene>
    <name evidence="7" type="ORF">LA66_13445</name>
</gene>
<feature type="transmembrane region" description="Helical" evidence="5">
    <location>
        <begin position="267"/>
        <end position="286"/>
    </location>
</feature>
<feature type="transmembrane region" description="Helical" evidence="5">
    <location>
        <begin position="139"/>
        <end position="160"/>
    </location>
</feature>
<feature type="transmembrane region" description="Helical" evidence="5">
    <location>
        <begin position="109"/>
        <end position="127"/>
    </location>
</feature>
<keyword evidence="2 5" id="KW-0812">Transmembrane</keyword>
<feature type="transmembrane region" description="Helical" evidence="5">
    <location>
        <begin position="403"/>
        <end position="421"/>
    </location>
</feature>
<keyword evidence="4 5" id="KW-0472">Membrane</keyword>
<evidence type="ECO:0000256" key="1">
    <source>
        <dbReference type="ARBA" id="ARBA00004141"/>
    </source>
</evidence>
<dbReference type="InterPro" id="IPR020846">
    <property type="entry name" value="MFS_dom"/>
</dbReference>
<dbReference type="GO" id="GO:0022857">
    <property type="term" value="F:transmembrane transporter activity"/>
    <property type="evidence" value="ECO:0007669"/>
    <property type="project" value="InterPro"/>
</dbReference>
<evidence type="ECO:0000256" key="5">
    <source>
        <dbReference type="SAM" id="Phobius"/>
    </source>
</evidence>
<dbReference type="PROSITE" id="PS50850">
    <property type="entry name" value="MFS"/>
    <property type="match status" value="1"/>
</dbReference>
<comment type="caution">
    <text evidence="7">The sequence shown here is derived from an EMBL/GenBank/DDBJ whole genome shotgun (WGS) entry which is preliminary data.</text>
</comment>
<feature type="transmembrane region" description="Helical" evidence="5">
    <location>
        <begin position="196"/>
        <end position="219"/>
    </location>
</feature>
<dbReference type="Gene3D" id="1.20.1720.10">
    <property type="entry name" value="Multidrug resistance protein D"/>
    <property type="match status" value="1"/>
</dbReference>
<feature type="transmembrane region" description="Helical" evidence="5">
    <location>
        <begin position="12"/>
        <end position="32"/>
    </location>
</feature>
<comment type="subcellular location">
    <subcellularLocation>
        <location evidence="1">Membrane</location>
        <topology evidence="1">Multi-pass membrane protein</topology>
    </subcellularLocation>
</comment>
<dbReference type="PANTHER" id="PTHR42718">
    <property type="entry name" value="MAJOR FACILITATOR SUPERFAMILY MULTIDRUG TRANSPORTER MFSC"/>
    <property type="match status" value="1"/>
</dbReference>
<feature type="transmembrane region" description="Helical" evidence="5">
    <location>
        <begin position="356"/>
        <end position="382"/>
    </location>
</feature>
<protein>
    <recommendedName>
        <fullName evidence="6">Major facilitator superfamily (MFS) profile domain-containing protein</fullName>
    </recommendedName>
</protein>
<reference evidence="7 8" key="1">
    <citation type="submission" date="2014-09" db="EMBL/GenBank/DDBJ databases">
        <title>Isolation and characterization of Aurantimonas altamirensis ON-56566 from clinical sample following a dog bite.</title>
        <authorList>
            <person name="Eshaghi A."/>
            <person name="Li A."/>
            <person name="Shahinas D."/>
            <person name="Bahn P."/>
            <person name="Kus J.V."/>
            <person name="Patel S.N."/>
        </authorList>
    </citation>
    <scope>NUCLEOTIDE SEQUENCE [LARGE SCALE GENOMIC DNA]</scope>
    <source>
        <strain evidence="7 8">ON-56566</strain>
    </source>
</reference>
<feature type="transmembrane region" description="Helical" evidence="5">
    <location>
        <begin position="52"/>
        <end position="71"/>
    </location>
</feature>
<evidence type="ECO:0000259" key="6">
    <source>
        <dbReference type="PROSITE" id="PS50850"/>
    </source>
</evidence>
<feature type="transmembrane region" description="Helical" evidence="5">
    <location>
        <begin position="298"/>
        <end position="318"/>
    </location>
</feature>
<keyword evidence="3 5" id="KW-1133">Transmembrane helix</keyword>
<evidence type="ECO:0000256" key="2">
    <source>
        <dbReference type="ARBA" id="ARBA00022692"/>
    </source>
</evidence>
<feature type="domain" description="Major facilitator superfamily (MFS) profile" evidence="6">
    <location>
        <begin position="14"/>
        <end position="456"/>
    </location>
</feature>
<feature type="transmembrane region" description="Helical" evidence="5">
    <location>
        <begin position="433"/>
        <end position="454"/>
    </location>
</feature>
<dbReference type="InterPro" id="IPR011701">
    <property type="entry name" value="MFS"/>
</dbReference>
<dbReference type="GO" id="GO:0016020">
    <property type="term" value="C:membrane"/>
    <property type="evidence" value="ECO:0007669"/>
    <property type="project" value="UniProtKB-SubCell"/>
</dbReference>
<evidence type="ECO:0000256" key="4">
    <source>
        <dbReference type="ARBA" id="ARBA00023136"/>
    </source>
</evidence>
<dbReference type="STRING" id="370622.LA66_13445"/>
<evidence type="ECO:0000313" key="7">
    <source>
        <dbReference type="EMBL" id="KHJ54447.1"/>
    </source>
</evidence>
<dbReference type="RefSeq" id="WP_039193974.1">
    <property type="nucleotide sequence ID" value="NZ_JRFJ01000003.1"/>
</dbReference>